<comment type="caution">
    <text evidence="2">The sequence shown here is derived from an EMBL/GenBank/DDBJ whole genome shotgun (WGS) entry which is preliminary data.</text>
</comment>
<feature type="compositionally biased region" description="Polar residues" evidence="1">
    <location>
        <begin position="15"/>
        <end position="25"/>
    </location>
</feature>
<feature type="region of interest" description="Disordered" evidence="1">
    <location>
        <begin position="1"/>
        <end position="89"/>
    </location>
</feature>
<accession>A0ABR0WUS4</accession>
<evidence type="ECO:0000256" key="1">
    <source>
        <dbReference type="SAM" id="MobiDB-lite"/>
    </source>
</evidence>
<reference evidence="2 3" key="1">
    <citation type="journal article" date="2021" name="Comput. Struct. Biotechnol. J.">
        <title>De novo genome assembly of the potent medicinal plant Rehmannia glutinosa using nanopore technology.</title>
        <authorList>
            <person name="Ma L."/>
            <person name="Dong C."/>
            <person name="Song C."/>
            <person name="Wang X."/>
            <person name="Zheng X."/>
            <person name="Niu Y."/>
            <person name="Chen S."/>
            <person name="Feng W."/>
        </authorList>
    </citation>
    <scope>NUCLEOTIDE SEQUENCE [LARGE SCALE GENOMIC DNA]</scope>
    <source>
        <strain evidence="2">DH-2019</strain>
    </source>
</reference>
<keyword evidence="3" id="KW-1185">Reference proteome</keyword>
<evidence type="ECO:0000313" key="3">
    <source>
        <dbReference type="Proteomes" id="UP001318860"/>
    </source>
</evidence>
<dbReference type="EMBL" id="JABTTQ020000009">
    <property type="protein sequence ID" value="KAK6149790.1"/>
    <property type="molecule type" value="Genomic_DNA"/>
</dbReference>
<evidence type="ECO:0000313" key="2">
    <source>
        <dbReference type="EMBL" id="KAK6149790.1"/>
    </source>
</evidence>
<gene>
    <name evidence="2" type="ORF">DH2020_017315</name>
</gene>
<sequence>MATMEVNEFGVGASSFGNLHQNDQSIEPDNEEMSESLIDGFGQEERVDSKPYESGSDDDNDGDDDDGDDIDMSDIHEQVPLPPTPVEGGLYSSIPFFNTTCGDILIDSIDIPKKKGGPLHMLQEQALEKLRITQEDEDDYDSFKRSFSEIYTEFRPHFR</sequence>
<proteinExistence type="predicted"/>
<name>A0ABR0WUS4_REHGL</name>
<organism evidence="2 3">
    <name type="scientific">Rehmannia glutinosa</name>
    <name type="common">Chinese foxglove</name>
    <dbReference type="NCBI Taxonomy" id="99300"/>
    <lineage>
        <taxon>Eukaryota</taxon>
        <taxon>Viridiplantae</taxon>
        <taxon>Streptophyta</taxon>
        <taxon>Embryophyta</taxon>
        <taxon>Tracheophyta</taxon>
        <taxon>Spermatophyta</taxon>
        <taxon>Magnoliopsida</taxon>
        <taxon>eudicotyledons</taxon>
        <taxon>Gunneridae</taxon>
        <taxon>Pentapetalae</taxon>
        <taxon>asterids</taxon>
        <taxon>lamiids</taxon>
        <taxon>Lamiales</taxon>
        <taxon>Orobanchaceae</taxon>
        <taxon>Rehmannieae</taxon>
        <taxon>Rehmannia</taxon>
    </lineage>
</organism>
<protein>
    <submittedName>
        <fullName evidence="2">Uncharacterized protein</fullName>
    </submittedName>
</protein>
<feature type="compositionally biased region" description="Acidic residues" evidence="1">
    <location>
        <begin position="55"/>
        <end position="72"/>
    </location>
</feature>
<dbReference type="Proteomes" id="UP001318860">
    <property type="component" value="Unassembled WGS sequence"/>
</dbReference>